<dbReference type="FunFam" id="3.40.1190.10:FF:000011">
    <property type="entry name" value="Folylpolyglutamate synthase/dihydrofolate synthase"/>
    <property type="match status" value="1"/>
</dbReference>
<dbReference type="Pfam" id="PF02875">
    <property type="entry name" value="Mur_ligase_C"/>
    <property type="match status" value="1"/>
</dbReference>
<dbReference type="NCBIfam" id="TIGR01499">
    <property type="entry name" value="folC"/>
    <property type="match status" value="1"/>
</dbReference>
<dbReference type="Gene3D" id="3.40.1190.10">
    <property type="entry name" value="Mur-like, catalytic domain"/>
    <property type="match status" value="1"/>
</dbReference>
<dbReference type="EC" id="6.3.2.17" evidence="3"/>
<evidence type="ECO:0000256" key="11">
    <source>
        <dbReference type="PIRNR" id="PIRNR001563"/>
    </source>
</evidence>
<dbReference type="PANTHER" id="PTHR11136:SF0">
    <property type="entry name" value="DIHYDROFOLATE SYNTHETASE-RELATED"/>
    <property type="match status" value="1"/>
</dbReference>
<comment type="similarity">
    <text evidence="2 11">Belongs to the folylpolyglutamate synthase family.</text>
</comment>
<dbReference type="InterPro" id="IPR001645">
    <property type="entry name" value="Folylpolyglutamate_synth"/>
</dbReference>
<dbReference type="SUPFAM" id="SSF53244">
    <property type="entry name" value="MurD-like peptide ligases, peptide-binding domain"/>
    <property type="match status" value="1"/>
</dbReference>
<sequence>MDNKEFPANALFIGNYHLLMGFDEMEKKLTYQEALNWIQGNLKFGIKPGLDRMSWMLKELGNPQENINGIHVVGTNGKGSTVHYLQTIFSQAGYEVGTFTSPYIVDFRERIAINGNMIRQEDLMVLVQLVSPVVKRLPLETSLEPATEFEIITLMMFLYFGKLHPVDLVIVEAGLGGLYDSTNVFKAQAVICTSIGLDHQNILGTDYIQIAQQKVGVLKNKVPFIFNENRTEVEKVFCKQAEQTQSPIYQLGKEFSIVNYDNSFDFIYGKTRINDIQLAMKGQHQYFNAALSIMTCLLLQEKFPQVTQNIIKQALGHSRWIGRIEFIRDNLIIDGAHNKESITVLIDFLKKEYPTKKIHILFAAIDTKPIETMLSLLEQFNDLTVTSFEHPNAICLESYPEKYERVADFKDWLPKWEAAEPNDLFVITGSLYFIAQVRKTLLQSQTINRNK</sequence>
<feature type="domain" description="Mur ligase central" evidence="13">
    <location>
        <begin position="72"/>
        <end position="295"/>
    </location>
</feature>
<keyword evidence="6 11" id="KW-0547">Nucleotide-binding</keyword>
<dbReference type="SUPFAM" id="SSF53623">
    <property type="entry name" value="MurD-like peptide ligases, catalytic domain"/>
    <property type="match status" value="1"/>
</dbReference>
<dbReference type="InterPro" id="IPR013221">
    <property type="entry name" value="Mur_ligase_cen"/>
</dbReference>
<feature type="domain" description="Mur ligase C-terminal" evidence="12">
    <location>
        <begin position="322"/>
        <end position="430"/>
    </location>
</feature>
<dbReference type="GO" id="GO:0004326">
    <property type="term" value="F:tetrahydrofolylpolyglutamate synthase activity"/>
    <property type="evidence" value="ECO:0007669"/>
    <property type="project" value="UniProtKB-EC"/>
</dbReference>
<evidence type="ECO:0000313" key="15">
    <source>
        <dbReference type="Proteomes" id="UP000003573"/>
    </source>
</evidence>
<evidence type="ECO:0000256" key="3">
    <source>
        <dbReference type="ARBA" id="ARBA00013025"/>
    </source>
</evidence>
<dbReference type="GO" id="GO:0008841">
    <property type="term" value="F:dihydrofolate synthase activity"/>
    <property type="evidence" value="ECO:0007669"/>
    <property type="project" value="TreeGrafter"/>
</dbReference>
<dbReference type="InterPro" id="IPR036565">
    <property type="entry name" value="Mur-like_cat_sf"/>
</dbReference>
<evidence type="ECO:0000259" key="13">
    <source>
        <dbReference type="Pfam" id="PF08245"/>
    </source>
</evidence>
<dbReference type="PANTHER" id="PTHR11136">
    <property type="entry name" value="FOLYLPOLYGLUTAMATE SYNTHASE-RELATED"/>
    <property type="match status" value="1"/>
</dbReference>
<name>G5JU63_9STRE</name>
<reference evidence="14 15" key="1">
    <citation type="journal article" date="2014" name="Int. J. Syst. Evol. Microbiol.">
        <title>Phylogenomics and the dynamic genome evolution of the genus Streptococcus.</title>
        <authorList>
            <consortium name="The Broad Institute Genome Sequencing Platform"/>
            <person name="Richards V.P."/>
            <person name="Palmer S.R."/>
            <person name="Pavinski Bitar P.D."/>
            <person name="Qin X."/>
            <person name="Weinstock G.M."/>
            <person name="Highlander S.K."/>
            <person name="Town C.D."/>
            <person name="Burne R.A."/>
            <person name="Stanhope M.J."/>
        </authorList>
    </citation>
    <scope>NUCLEOTIDE SEQUENCE [LARGE SCALE GENOMIC DNA]</scope>
    <source>
        <strain evidence="14 15">NCTC 11558</strain>
    </source>
</reference>
<keyword evidence="15" id="KW-1185">Reference proteome</keyword>
<dbReference type="GO" id="GO:0009252">
    <property type="term" value="P:peptidoglycan biosynthetic process"/>
    <property type="evidence" value="ECO:0007669"/>
    <property type="project" value="UniProtKB-UniPathway"/>
</dbReference>
<evidence type="ECO:0000256" key="4">
    <source>
        <dbReference type="ARBA" id="ARBA00022598"/>
    </source>
</evidence>
<proteinExistence type="inferred from homology"/>
<evidence type="ECO:0000256" key="8">
    <source>
        <dbReference type="ARBA" id="ARBA00022842"/>
    </source>
</evidence>
<organism evidence="14 15">
    <name type="scientific">Streptococcus macacae NCTC 11558</name>
    <dbReference type="NCBI Taxonomy" id="764298"/>
    <lineage>
        <taxon>Bacteria</taxon>
        <taxon>Bacillati</taxon>
        <taxon>Bacillota</taxon>
        <taxon>Bacilli</taxon>
        <taxon>Lactobacillales</taxon>
        <taxon>Streptococcaceae</taxon>
        <taxon>Streptococcus</taxon>
    </lineage>
</organism>
<dbReference type="STRING" id="764298.STRMA_0604"/>
<dbReference type="Pfam" id="PF08245">
    <property type="entry name" value="Mur_ligase_M"/>
    <property type="match status" value="1"/>
</dbReference>
<keyword evidence="8" id="KW-0460">Magnesium</keyword>
<evidence type="ECO:0000256" key="1">
    <source>
        <dbReference type="ARBA" id="ARBA00001946"/>
    </source>
</evidence>
<evidence type="ECO:0000256" key="6">
    <source>
        <dbReference type="ARBA" id="ARBA00022741"/>
    </source>
</evidence>
<dbReference type="AlphaFoldDB" id="G5JU63"/>
<evidence type="ECO:0000256" key="7">
    <source>
        <dbReference type="ARBA" id="ARBA00022840"/>
    </source>
</evidence>
<dbReference type="GO" id="GO:0005737">
    <property type="term" value="C:cytoplasm"/>
    <property type="evidence" value="ECO:0007669"/>
    <property type="project" value="TreeGrafter"/>
</dbReference>
<evidence type="ECO:0000256" key="5">
    <source>
        <dbReference type="ARBA" id="ARBA00022723"/>
    </source>
</evidence>
<evidence type="ECO:0000313" key="14">
    <source>
        <dbReference type="EMBL" id="EHJ53120.1"/>
    </source>
</evidence>
<dbReference type="InterPro" id="IPR036615">
    <property type="entry name" value="Mur_ligase_C_dom_sf"/>
</dbReference>
<evidence type="ECO:0000256" key="10">
    <source>
        <dbReference type="ARBA" id="ARBA00047493"/>
    </source>
</evidence>
<dbReference type="GO" id="GO:0005524">
    <property type="term" value="F:ATP binding"/>
    <property type="evidence" value="ECO:0007669"/>
    <property type="project" value="UniProtKB-KW"/>
</dbReference>
<dbReference type="Gene3D" id="3.90.190.20">
    <property type="entry name" value="Mur ligase, C-terminal domain"/>
    <property type="match status" value="1"/>
</dbReference>
<dbReference type="UniPathway" id="UPA00219"/>
<dbReference type="eggNOG" id="COG0285">
    <property type="taxonomic scope" value="Bacteria"/>
</dbReference>
<dbReference type="EMBL" id="AEUW02000001">
    <property type="protein sequence ID" value="EHJ53120.1"/>
    <property type="molecule type" value="Genomic_DNA"/>
</dbReference>
<dbReference type="GO" id="GO:0046872">
    <property type="term" value="F:metal ion binding"/>
    <property type="evidence" value="ECO:0007669"/>
    <property type="project" value="UniProtKB-KW"/>
</dbReference>
<dbReference type="Proteomes" id="UP000003573">
    <property type="component" value="Unassembled WGS sequence"/>
</dbReference>
<evidence type="ECO:0000256" key="2">
    <source>
        <dbReference type="ARBA" id="ARBA00008276"/>
    </source>
</evidence>
<evidence type="ECO:0000256" key="9">
    <source>
        <dbReference type="ARBA" id="ARBA00030592"/>
    </source>
</evidence>
<accession>G5JU63</accession>
<evidence type="ECO:0000259" key="12">
    <source>
        <dbReference type="Pfam" id="PF02875"/>
    </source>
</evidence>
<comment type="cofactor">
    <cofactor evidence="1">
        <name>Mg(2+)</name>
        <dbReference type="ChEBI" id="CHEBI:18420"/>
    </cofactor>
</comment>
<dbReference type="PIRSF" id="PIRSF001563">
    <property type="entry name" value="Folylpolyglu_synth"/>
    <property type="match status" value="1"/>
</dbReference>
<gene>
    <name evidence="14" type="primary">folC</name>
    <name evidence="14" type="ORF">STRMA_0604</name>
</gene>
<comment type="catalytic activity">
    <reaction evidence="10">
        <text>(6S)-5,6,7,8-tetrahydrofolyl-(gamma-L-Glu)(n) + L-glutamate + ATP = (6S)-5,6,7,8-tetrahydrofolyl-(gamma-L-Glu)(n+1) + ADP + phosphate + H(+)</text>
        <dbReference type="Rhea" id="RHEA:10580"/>
        <dbReference type="Rhea" id="RHEA-COMP:14738"/>
        <dbReference type="Rhea" id="RHEA-COMP:14740"/>
        <dbReference type="ChEBI" id="CHEBI:15378"/>
        <dbReference type="ChEBI" id="CHEBI:29985"/>
        <dbReference type="ChEBI" id="CHEBI:30616"/>
        <dbReference type="ChEBI" id="CHEBI:43474"/>
        <dbReference type="ChEBI" id="CHEBI:141005"/>
        <dbReference type="ChEBI" id="CHEBI:456216"/>
        <dbReference type="EC" id="6.3.2.17"/>
    </reaction>
</comment>
<dbReference type="InterPro" id="IPR004101">
    <property type="entry name" value="Mur_ligase_C"/>
</dbReference>
<protein>
    <recommendedName>
        <fullName evidence="3">tetrahydrofolate synthase</fullName>
        <ecNumber evidence="3">6.3.2.17</ecNumber>
    </recommendedName>
    <alternativeName>
        <fullName evidence="9">Tetrahydrofolylpolyglutamate synthase</fullName>
    </alternativeName>
</protein>
<keyword evidence="4 11" id="KW-0436">Ligase</keyword>
<comment type="caution">
    <text evidence="14">The sequence shown here is derived from an EMBL/GenBank/DDBJ whole genome shotgun (WGS) entry which is preliminary data.</text>
</comment>
<keyword evidence="7 11" id="KW-0067">ATP-binding</keyword>
<keyword evidence="5" id="KW-0479">Metal-binding</keyword>